<keyword evidence="6 11" id="KW-0067">ATP-binding</keyword>
<accession>A0A6L6JFC0</accession>
<keyword evidence="10 11" id="KW-0472">Membrane</keyword>
<evidence type="ECO:0000256" key="2">
    <source>
        <dbReference type="ARBA" id="ARBA00022475"/>
    </source>
</evidence>
<dbReference type="Proteomes" id="UP000478183">
    <property type="component" value="Unassembled WGS sequence"/>
</dbReference>
<evidence type="ECO:0000256" key="4">
    <source>
        <dbReference type="ARBA" id="ARBA00022692"/>
    </source>
</evidence>
<comment type="similarity">
    <text evidence="11">Belongs to the KdpC family.</text>
</comment>
<keyword evidence="5 11" id="KW-0547">Nucleotide-binding</keyword>
<evidence type="ECO:0000256" key="6">
    <source>
        <dbReference type="ARBA" id="ARBA00022840"/>
    </source>
</evidence>
<feature type="chain" id="PRO_5027061975" description="Potassium-transporting ATPase KdpC subunit" evidence="12">
    <location>
        <begin position="32"/>
        <end position="195"/>
    </location>
</feature>
<evidence type="ECO:0000256" key="11">
    <source>
        <dbReference type="HAMAP-Rule" id="MF_00276"/>
    </source>
</evidence>
<keyword evidence="14" id="KW-1185">Reference proteome</keyword>
<dbReference type="GO" id="GO:0005524">
    <property type="term" value="F:ATP binding"/>
    <property type="evidence" value="ECO:0007669"/>
    <property type="project" value="UniProtKB-UniRule"/>
</dbReference>
<evidence type="ECO:0000256" key="10">
    <source>
        <dbReference type="ARBA" id="ARBA00023136"/>
    </source>
</evidence>
<reference evidence="13 14" key="1">
    <citation type="submission" date="2019-11" db="EMBL/GenBank/DDBJ databases">
        <authorList>
            <person name="Dong K."/>
        </authorList>
    </citation>
    <scope>NUCLEOTIDE SEQUENCE [LARGE SCALE GENOMIC DNA]</scope>
    <source>
        <strain evidence="13 14">NBRC 111993</strain>
    </source>
</reference>
<dbReference type="InterPro" id="IPR003820">
    <property type="entry name" value="KdpC"/>
</dbReference>
<dbReference type="OrthoDB" id="9788285at2"/>
<organism evidence="13 14">
    <name type="scientific">Paracoccus aestuariivivens</name>
    <dbReference type="NCBI Taxonomy" id="1820333"/>
    <lineage>
        <taxon>Bacteria</taxon>
        <taxon>Pseudomonadati</taxon>
        <taxon>Pseudomonadota</taxon>
        <taxon>Alphaproteobacteria</taxon>
        <taxon>Rhodobacterales</taxon>
        <taxon>Paracoccaceae</taxon>
        <taxon>Paracoccus</taxon>
    </lineage>
</organism>
<dbReference type="PANTHER" id="PTHR30042:SF2">
    <property type="entry name" value="POTASSIUM-TRANSPORTING ATPASE KDPC SUBUNIT"/>
    <property type="match status" value="1"/>
</dbReference>
<dbReference type="AlphaFoldDB" id="A0A6L6JFC0"/>
<keyword evidence="1 11" id="KW-0813">Transport</keyword>
<evidence type="ECO:0000256" key="1">
    <source>
        <dbReference type="ARBA" id="ARBA00022448"/>
    </source>
</evidence>
<dbReference type="RefSeq" id="WP_155097615.1">
    <property type="nucleotide sequence ID" value="NZ_WMIE01000037.1"/>
</dbReference>
<feature type="signal peptide" evidence="12">
    <location>
        <begin position="1"/>
        <end position="31"/>
    </location>
</feature>
<dbReference type="EMBL" id="WMIE01000037">
    <property type="protein sequence ID" value="MTH80266.1"/>
    <property type="molecule type" value="Genomic_DNA"/>
</dbReference>
<evidence type="ECO:0000313" key="13">
    <source>
        <dbReference type="EMBL" id="MTH80266.1"/>
    </source>
</evidence>
<keyword evidence="4 11" id="KW-0812">Transmembrane</keyword>
<evidence type="ECO:0000256" key="12">
    <source>
        <dbReference type="SAM" id="SignalP"/>
    </source>
</evidence>
<sequence length="195" mass="20410">MLQSLLASLRITAATMAICVAGYSAAVWAFAQTVTPFTANGSILMDPARNPIGSRQIAQGFSQPGYFWSRPSAVDYNAAGAAGSNRSPTSEDLKARAAETVAAYGATPDNPLSADLAAASGAGLDPHISEEGALYQVPRVAEARKLDPVKLTELVNQQARPPGAFLSNGRIVNVLDLNRALDQLEDTQKQVVAGQ</sequence>
<evidence type="ECO:0000256" key="8">
    <source>
        <dbReference type="ARBA" id="ARBA00022989"/>
    </source>
</evidence>
<evidence type="ECO:0000256" key="5">
    <source>
        <dbReference type="ARBA" id="ARBA00022741"/>
    </source>
</evidence>
<evidence type="ECO:0000256" key="9">
    <source>
        <dbReference type="ARBA" id="ARBA00023065"/>
    </source>
</evidence>
<keyword evidence="3 11" id="KW-0633">Potassium transport</keyword>
<dbReference type="Pfam" id="PF02669">
    <property type="entry name" value="KdpC"/>
    <property type="match status" value="1"/>
</dbReference>
<proteinExistence type="inferred from homology"/>
<comment type="caution">
    <text evidence="13">The sequence shown here is derived from an EMBL/GenBank/DDBJ whole genome shotgun (WGS) entry which is preliminary data.</text>
</comment>
<gene>
    <name evidence="11" type="primary">kdpC</name>
    <name evidence="13" type="ORF">GL286_21460</name>
</gene>
<keyword evidence="12" id="KW-0732">Signal</keyword>
<dbReference type="PANTHER" id="PTHR30042">
    <property type="entry name" value="POTASSIUM-TRANSPORTING ATPASE C CHAIN"/>
    <property type="match status" value="1"/>
</dbReference>
<name>A0A6L6JFC0_9RHOB</name>
<keyword evidence="9 11" id="KW-0406">Ion transport</keyword>
<evidence type="ECO:0000256" key="7">
    <source>
        <dbReference type="ARBA" id="ARBA00022958"/>
    </source>
</evidence>
<dbReference type="HAMAP" id="MF_00276">
    <property type="entry name" value="KdpC"/>
    <property type="match status" value="1"/>
</dbReference>
<comment type="subcellular location">
    <subcellularLocation>
        <location evidence="11">Cell membrane</location>
        <topology evidence="11">Single-pass membrane protein</topology>
    </subcellularLocation>
</comment>
<dbReference type="GO" id="GO:0005886">
    <property type="term" value="C:plasma membrane"/>
    <property type="evidence" value="ECO:0007669"/>
    <property type="project" value="UniProtKB-SubCell"/>
</dbReference>
<comment type="function">
    <text evidence="11">Part of the high-affinity ATP-driven potassium transport (or Kdp) system, which catalyzes the hydrolysis of ATP coupled with the electrogenic transport of potassium into the cytoplasm. This subunit acts as a catalytic chaperone that increases the ATP-binding affinity of the ATP-hydrolyzing subunit KdpB by the formation of a transient KdpB/KdpC/ATP ternary complex.</text>
</comment>
<dbReference type="GO" id="GO:0008556">
    <property type="term" value="F:P-type potassium transmembrane transporter activity"/>
    <property type="evidence" value="ECO:0007669"/>
    <property type="project" value="InterPro"/>
</dbReference>
<keyword evidence="7 11" id="KW-0630">Potassium</keyword>
<evidence type="ECO:0000313" key="14">
    <source>
        <dbReference type="Proteomes" id="UP000478183"/>
    </source>
</evidence>
<dbReference type="PIRSF" id="PIRSF001296">
    <property type="entry name" value="K_ATPase_KdpC"/>
    <property type="match status" value="1"/>
</dbReference>
<protein>
    <recommendedName>
        <fullName evidence="11">Potassium-transporting ATPase KdpC subunit</fullName>
    </recommendedName>
    <alternativeName>
        <fullName evidence="11">ATP phosphohydrolase [potassium-transporting] C chain</fullName>
    </alternativeName>
    <alternativeName>
        <fullName evidence="11">Potassium-binding and translocating subunit C</fullName>
    </alternativeName>
    <alternativeName>
        <fullName evidence="11">Potassium-translocating ATPase C chain</fullName>
    </alternativeName>
</protein>
<comment type="subunit">
    <text evidence="11">The system is composed of three essential subunits: KdpA, KdpB and KdpC.</text>
</comment>
<keyword evidence="8 11" id="KW-1133">Transmembrane helix</keyword>
<evidence type="ECO:0000256" key="3">
    <source>
        <dbReference type="ARBA" id="ARBA00022538"/>
    </source>
</evidence>
<keyword evidence="2 11" id="KW-1003">Cell membrane</keyword>